<dbReference type="RefSeq" id="WP_253476735.1">
    <property type="nucleotide sequence ID" value="NZ_JALJXV010000003.1"/>
</dbReference>
<reference evidence="1" key="1">
    <citation type="submission" date="2022-03" db="EMBL/GenBank/DDBJ databases">
        <title>Genomic Encyclopedia of Type Strains, Phase III (KMG-III): the genomes of soil and plant-associated and newly described type strains.</title>
        <authorList>
            <person name="Whitman W."/>
        </authorList>
    </citation>
    <scope>NUCLEOTIDE SEQUENCE</scope>
    <source>
        <strain evidence="1">ANL 6-2</strain>
    </source>
</reference>
<dbReference type="Proteomes" id="UP001205843">
    <property type="component" value="Unassembled WGS sequence"/>
</dbReference>
<keyword evidence="2" id="KW-1185">Reference proteome</keyword>
<name>A0AAE3G2L2_9GAMM</name>
<proteinExistence type="predicted"/>
<gene>
    <name evidence="1" type="ORF">J2T57_001712</name>
</gene>
<dbReference type="AlphaFoldDB" id="A0AAE3G2L2"/>
<protein>
    <submittedName>
        <fullName evidence="1">Uncharacterized protein</fullName>
    </submittedName>
</protein>
<comment type="caution">
    <text evidence="1">The sequence shown here is derived from an EMBL/GenBank/DDBJ whole genome shotgun (WGS) entry which is preliminary data.</text>
</comment>
<accession>A0AAE3G2L2</accession>
<dbReference type="EMBL" id="JALJXV010000003">
    <property type="protein sequence ID" value="MCP1674610.1"/>
    <property type="molecule type" value="Genomic_DNA"/>
</dbReference>
<evidence type="ECO:0000313" key="1">
    <source>
        <dbReference type="EMBL" id="MCP1674610.1"/>
    </source>
</evidence>
<sequence length="213" mass="23378">MIQPQAMGERRVRVQEAWWPEIQAVLLECFSRRDLIDALLAAEACRNPDDPVERFELECEADEVLVGEVLRAIRETDTAIAAPRPGGGEHWSCYIDSDGAHRVELARLHWVRLAGALQRIDQTLCQSDPARTEANWREQRCRIEQGLAADARQGVVYRLTDPQAAIAIGEGGIRISPPPPAWQASALSEPIAVIGEALATLRQPASAHAAPGI</sequence>
<evidence type="ECO:0000313" key="2">
    <source>
        <dbReference type="Proteomes" id="UP001205843"/>
    </source>
</evidence>
<organism evidence="1 2">
    <name type="scientific">Natronocella acetinitrilica</name>
    <dbReference type="NCBI Taxonomy" id="414046"/>
    <lineage>
        <taxon>Bacteria</taxon>
        <taxon>Pseudomonadati</taxon>
        <taxon>Pseudomonadota</taxon>
        <taxon>Gammaproteobacteria</taxon>
        <taxon>Chromatiales</taxon>
        <taxon>Ectothiorhodospiraceae</taxon>
        <taxon>Natronocella</taxon>
    </lineage>
</organism>